<evidence type="ECO:0000256" key="2">
    <source>
        <dbReference type="ARBA" id="ARBA00023315"/>
    </source>
</evidence>
<feature type="compositionally biased region" description="Polar residues" evidence="3">
    <location>
        <begin position="296"/>
        <end position="311"/>
    </location>
</feature>
<dbReference type="EMBL" id="BAAAYG010000007">
    <property type="protein sequence ID" value="GAA3285731.1"/>
    <property type="molecule type" value="Genomic_DNA"/>
</dbReference>
<evidence type="ECO:0000256" key="3">
    <source>
        <dbReference type="SAM" id="MobiDB-lite"/>
    </source>
</evidence>
<sequence length="311" mass="33558">MTAADDTSSAGPAATGPRRIPPGFRAAAAVVRPALNLLMGKRWEHMDRLPEGGFIVVANHVTEVDPLAVAHAVYSGGSTPHFLAKDSLFRLPVVGAALRGLKQIPVIRDRREAQKSLEVAREVIDEGGAIIIYPEGTLTRDPELWPMRARTGAARLALTTGAPVVPIAHWGVQDFLAPYGKVPRVLPRARYRLSVGHPVELQDLRDGRVTRRSLAEATMRIEQALSDGVAELRGEPAPELIWDRALRCRVPRDQHLRQPGGGAASAGPGPDAAQEQHEAREQDGAQEQDGARSDLGTPTENDTRQSGEQNS</sequence>
<reference evidence="6" key="1">
    <citation type="journal article" date="2019" name="Int. J. Syst. Evol. Microbiol.">
        <title>The Global Catalogue of Microorganisms (GCM) 10K type strain sequencing project: providing services to taxonomists for standard genome sequencing and annotation.</title>
        <authorList>
            <consortium name="The Broad Institute Genomics Platform"/>
            <consortium name="The Broad Institute Genome Sequencing Center for Infectious Disease"/>
            <person name="Wu L."/>
            <person name="Ma J."/>
        </authorList>
    </citation>
    <scope>NUCLEOTIDE SEQUENCE [LARGE SCALE GENOMIC DNA]</scope>
    <source>
        <strain evidence="6">JCM 11483</strain>
    </source>
</reference>
<keyword evidence="2 5" id="KW-0012">Acyltransferase</keyword>
<feature type="compositionally biased region" description="Polar residues" evidence="3">
    <location>
        <begin position="1"/>
        <end position="10"/>
    </location>
</feature>
<proteinExistence type="predicted"/>
<gene>
    <name evidence="5" type="ORF">GCM10020260_18900</name>
</gene>
<dbReference type="SUPFAM" id="SSF69593">
    <property type="entry name" value="Glycerol-3-phosphate (1)-acyltransferase"/>
    <property type="match status" value="1"/>
</dbReference>
<protein>
    <submittedName>
        <fullName evidence="5">Lysophospholipid acyltransferase family protein</fullName>
    </submittedName>
</protein>
<evidence type="ECO:0000259" key="4">
    <source>
        <dbReference type="SMART" id="SM00563"/>
    </source>
</evidence>
<evidence type="ECO:0000313" key="6">
    <source>
        <dbReference type="Proteomes" id="UP001501736"/>
    </source>
</evidence>
<dbReference type="GO" id="GO:0016746">
    <property type="term" value="F:acyltransferase activity"/>
    <property type="evidence" value="ECO:0007669"/>
    <property type="project" value="UniProtKB-KW"/>
</dbReference>
<dbReference type="Proteomes" id="UP001501736">
    <property type="component" value="Unassembled WGS sequence"/>
</dbReference>
<evidence type="ECO:0000313" key="5">
    <source>
        <dbReference type="EMBL" id="GAA3285731.1"/>
    </source>
</evidence>
<dbReference type="PANTHER" id="PTHR10434">
    <property type="entry name" value="1-ACYL-SN-GLYCEROL-3-PHOSPHATE ACYLTRANSFERASE"/>
    <property type="match status" value="1"/>
</dbReference>
<dbReference type="Pfam" id="PF01553">
    <property type="entry name" value="Acyltransferase"/>
    <property type="match status" value="1"/>
</dbReference>
<dbReference type="CDD" id="cd07989">
    <property type="entry name" value="LPLAT_AGPAT-like"/>
    <property type="match status" value="1"/>
</dbReference>
<organism evidence="5 6">
    <name type="scientific">Nesterenkonia halobia</name>
    <dbReference type="NCBI Taxonomy" id="37922"/>
    <lineage>
        <taxon>Bacteria</taxon>
        <taxon>Bacillati</taxon>
        <taxon>Actinomycetota</taxon>
        <taxon>Actinomycetes</taxon>
        <taxon>Micrococcales</taxon>
        <taxon>Micrococcaceae</taxon>
        <taxon>Nesterenkonia</taxon>
    </lineage>
</organism>
<feature type="region of interest" description="Disordered" evidence="3">
    <location>
        <begin position="1"/>
        <end position="20"/>
    </location>
</feature>
<dbReference type="RefSeq" id="WP_344720632.1">
    <property type="nucleotide sequence ID" value="NZ_BAAAYG010000007.1"/>
</dbReference>
<accession>A0ABP6RD86</accession>
<feature type="region of interest" description="Disordered" evidence="3">
    <location>
        <begin position="254"/>
        <end position="311"/>
    </location>
</feature>
<dbReference type="PANTHER" id="PTHR10434:SF55">
    <property type="entry name" value="POSSIBLE ACYLTRANSFERASE"/>
    <property type="match status" value="1"/>
</dbReference>
<feature type="domain" description="Phospholipid/glycerol acyltransferase" evidence="4">
    <location>
        <begin position="54"/>
        <end position="172"/>
    </location>
</feature>
<dbReference type="InterPro" id="IPR002123">
    <property type="entry name" value="Plipid/glycerol_acylTrfase"/>
</dbReference>
<feature type="compositionally biased region" description="Basic and acidic residues" evidence="3">
    <location>
        <begin position="274"/>
        <end position="283"/>
    </location>
</feature>
<comment type="caution">
    <text evidence="5">The sequence shown here is derived from an EMBL/GenBank/DDBJ whole genome shotgun (WGS) entry which is preliminary data.</text>
</comment>
<name>A0ABP6RD86_9MICC</name>
<keyword evidence="1" id="KW-0808">Transferase</keyword>
<keyword evidence="6" id="KW-1185">Reference proteome</keyword>
<dbReference type="SMART" id="SM00563">
    <property type="entry name" value="PlsC"/>
    <property type="match status" value="1"/>
</dbReference>
<evidence type="ECO:0000256" key="1">
    <source>
        <dbReference type="ARBA" id="ARBA00022679"/>
    </source>
</evidence>